<dbReference type="PANTHER" id="PTHR44167">
    <property type="entry name" value="OVARIAN-SPECIFIC SERINE/THREONINE-PROTEIN KINASE LOK-RELATED"/>
    <property type="match status" value="1"/>
</dbReference>
<feature type="domain" description="Protein kinase" evidence="3">
    <location>
        <begin position="69"/>
        <end position="345"/>
    </location>
</feature>
<name>A0A7S1FII6_NOCSC</name>
<feature type="region of interest" description="Disordered" evidence="2">
    <location>
        <begin position="1"/>
        <end position="24"/>
    </location>
</feature>
<dbReference type="InterPro" id="IPR011009">
    <property type="entry name" value="Kinase-like_dom_sf"/>
</dbReference>
<dbReference type="PROSITE" id="PS00107">
    <property type="entry name" value="PROTEIN_KINASE_ATP"/>
    <property type="match status" value="1"/>
</dbReference>
<dbReference type="GO" id="GO:0044773">
    <property type="term" value="P:mitotic DNA damage checkpoint signaling"/>
    <property type="evidence" value="ECO:0007669"/>
    <property type="project" value="TreeGrafter"/>
</dbReference>
<dbReference type="Pfam" id="PF00069">
    <property type="entry name" value="Pkinase"/>
    <property type="match status" value="1"/>
</dbReference>
<dbReference type="PANTHER" id="PTHR44167:SF24">
    <property type="entry name" value="SERINE_THREONINE-PROTEIN KINASE CHK2"/>
    <property type="match status" value="1"/>
</dbReference>
<keyword evidence="1" id="KW-0547">Nucleotide-binding</keyword>
<dbReference type="GO" id="GO:0005634">
    <property type="term" value="C:nucleus"/>
    <property type="evidence" value="ECO:0007669"/>
    <property type="project" value="TreeGrafter"/>
</dbReference>
<proteinExistence type="predicted"/>
<dbReference type="GO" id="GO:0005737">
    <property type="term" value="C:cytoplasm"/>
    <property type="evidence" value="ECO:0007669"/>
    <property type="project" value="TreeGrafter"/>
</dbReference>
<dbReference type="SUPFAM" id="SSF56112">
    <property type="entry name" value="Protein kinase-like (PK-like)"/>
    <property type="match status" value="1"/>
</dbReference>
<evidence type="ECO:0000259" key="3">
    <source>
        <dbReference type="PROSITE" id="PS50011"/>
    </source>
</evidence>
<protein>
    <recommendedName>
        <fullName evidence="3">Protein kinase domain-containing protein</fullName>
    </recommendedName>
</protein>
<evidence type="ECO:0000256" key="2">
    <source>
        <dbReference type="SAM" id="MobiDB-lite"/>
    </source>
</evidence>
<accession>A0A7S1FII6</accession>
<reference evidence="4" key="1">
    <citation type="submission" date="2021-01" db="EMBL/GenBank/DDBJ databases">
        <authorList>
            <person name="Corre E."/>
            <person name="Pelletier E."/>
            <person name="Niang G."/>
            <person name="Scheremetjew M."/>
            <person name="Finn R."/>
            <person name="Kale V."/>
            <person name="Holt S."/>
            <person name="Cochrane G."/>
            <person name="Meng A."/>
            <person name="Brown T."/>
            <person name="Cohen L."/>
        </authorList>
    </citation>
    <scope>NUCLEOTIDE SEQUENCE</scope>
</reference>
<dbReference type="AlphaFoldDB" id="A0A7S1FII6"/>
<feature type="compositionally biased region" description="Polar residues" evidence="2">
    <location>
        <begin position="1"/>
        <end position="16"/>
    </location>
</feature>
<sequence length="465" mass="52040">MPANSSEQEVEFTSSFDARGQRPVTGPSDRIKWVWYHGLTGRQLGIVTEGAVKAPVPDEWTDVTFPSLYSPIHTLGSGAYGTCYSCTHKATGRICAVKVVNKHGLAPEYLENMVGRSIANKLLMMTQVTGHPNIVRYLDFMIGQNNIYVAMDRYSGEELFDYLAENAPVSDRFISRSMSQLLSGLRHVHSHGIIHRDVKLENIRFTTKQASAVLILLDFGLSTVLTTTPTVMDKCLEYGCPCISGPQDIVGTMMYTAPEVWSGWYDHRIDVWSIGVVLYIMLTGRIFFDVTTNPGPISKSDYRRAFRAREIQVAPKRLVDLLKSLLQMRPRARATSITALQHHAFHNNVGAGNIRPGSTFDSEDFESCSTSIDVSRSAYLSVKAVNSWHGSRHLENYTLHPHQIGHEDYFTSNARSSTVQDMQAQRKGMRSSPWNMKLLQAGIPIGKESLLQQQTRANSNRHNIS</sequence>
<evidence type="ECO:0000256" key="1">
    <source>
        <dbReference type="PROSITE-ProRule" id="PRU10141"/>
    </source>
</evidence>
<gene>
    <name evidence="4" type="ORF">NSCI0253_LOCUS44772</name>
</gene>
<dbReference type="GO" id="GO:0005524">
    <property type="term" value="F:ATP binding"/>
    <property type="evidence" value="ECO:0007669"/>
    <property type="project" value="UniProtKB-UniRule"/>
</dbReference>
<dbReference type="EMBL" id="HBFQ01063267">
    <property type="protein sequence ID" value="CAD8870415.1"/>
    <property type="molecule type" value="Transcribed_RNA"/>
</dbReference>
<feature type="binding site" evidence="1">
    <location>
        <position position="98"/>
    </location>
    <ligand>
        <name>ATP</name>
        <dbReference type="ChEBI" id="CHEBI:30616"/>
    </ligand>
</feature>
<organism evidence="4">
    <name type="scientific">Noctiluca scintillans</name>
    <name type="common">Sea sparkle</name>
    <name type="synonym">Red tide dinoflagellate</name>
    <dbReference type="NCBI Taxonomy" id="2966"/>
    <lineage>
        <taxon>Eukaryota</taxon>
        <taxon>Sar</taxon>
        <taxon>Alveolata</taxon>
        <taxon>Dinophyceae</taxon>
        <taxon>Noctilucales</taxon>
        <taxon>Noctilucaceae</taxon>
        <taxon>Noctiluca</taxon>
    </lineage>
</organism>
<dbReference type="GO" id="GO:0004674">
    <property type="term" value="F:protein serine/threonine kinase activity"/>
    <property type="evidence" value="ECO:0007669"/>
    <property type="project" value="TreeGrafter"/>
</dbReference>
<dbReference type="Gene3D" id="1.10.510.10">
    <property type="entry name" value="Transferase(Phosphotransferase) domain 1"/>
    <property type="match status" value="1"/>
</dbReference>
<dbReference type="SMART" id="SM00220">
    <property type="entry name" value="S_TKc"/>
    <property type="match status" value="1"/>
</dbReference>
<dbReference type="PROSITE" id="PS50011">
    <property type="entry name" value="PROTEIN_KINASE_DOM"/>
    <property type="match status" value="1"/>
</dbReference>
<evidence type="ECO:0000313" key="4">
    <source>
        <dbReference type="EMBL" id="CAD8870415.1"/>
    </source>
</evidence>
<keyword evidence="1" id="KW-0067">ATP-binding</keyword>
<dbReference type="InterPro" id="IPR017441">
    <property type="entry name" value="Protein_kinase_ATP_BS"/>
</dbReference>
<dbReference type="InterPro" id="IPR000719">
    <property type="entry name" value="Prot_kinase_dom"/>
</dbReference>